<dbReference type="KEGG" id="lsp:Bsph_2012"/>
<gene>
    <name evidence="2" type="ordered locus">Bsph_2012</name>
</gene>
<dbReference type="EnsemblBacteria" id="ACA39593">
    <property type="protein sequence ID" value="ACA39593"/>
    <property type="gene ID" value="Bsph_2012"/>
</dbReference>
<name>B1HU38_LYSSC</name>
<evidence type="ECO:0000256" key="1">
    <source>
        <dbReference type="SAM" id="Phobius"/>
    </source>
</evidence>
<accession>B1HU38</accession>
<evidence type="ECO:0000313" key="3">
    <source>
        <dbReference type="Proteomes" id="UP000002164"/>
    </source>
</evidence>
<reference evidence="2 3" key="1">
    <citation type="journal article" date="2008" name="J. Bacteriol.">
        <title>Complete genome sequence of the mosquitocidal bacterium Bacillus sphaericus C3-41 and comparison with those of closely related Bacillus species.</title>
        <authorList>
            <person name="Hu X."/>
            <person name="Fan W."/>
            <person name="Han B."/>
            <person name="Liu H."/>
            <person name="Zheng D."/>
            <person name="Li Q."/>
            <person name="Dong W."/>
            <person name="Yan J."/>
            <person name="Gao M."/>
            <person name="Berry C."/>
            <person name="Yuan Z."/>
        </authorList>
    </citation>
    <scope>NUCLEOTIDE SEQUENCE [LARGE SCALE GENOMIC DNA]</scope>
    <source>
        <strain evidence="2 3">C3-41</strain>
    </source>
</reference>
<organism evidence="2 3">
    <name type="scientific">Lysinibacillus sphaericus (strain C3-41)</name>
    <dbReference type="NCBI Taxonomy" id="444177"/>
    <lineage>
        <taxon>Bacteria</taxon>
        <taxon>Bacillati</taxon>
        <taxon>Bacillota</taxon>
        <taxon>Bacilli</taxon>
        <taxon>Bacillales</taxon>
        <taxon>Bacillaceae</taxon>
        <taxon>Lysinibacillus</taxon>
    </lineage>
</organism>
<keyword evidence="1" id="KW-0812">Transmembrane</keyword>
<keyword evidence="1" id="KW-0472">Membrane</keyword>
<feature type="transmembrane region" description="Helical" evidence="1">
    <location>
        <begin position="57"/>
        <end position="76"/>
    </location>
</feature>
<dbReference type="Proteomes" id="UP000002164">
    <property type="component" value="Chromosome"/>
</dbReference>
<proteinExistence type="predicted"/>
<sequence>MKKIEIPPSFINWRWRKEKLQVVVTEIKKKERNFMERDGNYLKSPDLLPVTHQQRNIGTFAFAVIWIGMAIVLAALQSAVQQLPIYPYQWLF</sequence>
<evidence type="ECO:0000313" key="2">
    <source>
        <dbReference type="EMBL" id="ACA39593.1"/>
    </source>
</evidence>
<dbReference type="EMBL" id="CP000817">
    <property type="protein sequence ID" value="ACA39593.1"/>
    <property type="molecule type" value="Genomic_DNA"/>
</dbReference>
<dbReference type="AlphaFoldDB" id="B1HU38"/>
<protein>
    <submittedName>
        <fullName evidence="2">Uncharacterized protein</fullName>
    </submittedName>
</protein>
<keyword evidence="1" id="KW-1133">Transmembrane helix</keyword>
<dbReference type="HOGENOM" id="CLU_2409735_0_0_9"/>